<name>A0ACC2W6F7_9TREE</name>
<protein>
    <submittedName>
        <fullName evidence="1">Uncharacterized protein</fullName>
    </submittedName>
</protein>
<reference evidence="1" key="1">
    <citation type="submission" date="2023-04" db="EMBL/GenBank/DDBJ databases">
        <title>Draft Genome sequencing of Naganishia species isolated from polar environments using Oxford Nanopore Technology.</title>
        <authorList>
            <person name="Leo P."/>
            <person name="Venkateswaran K."/>
        </authorList>
    </citation>
    <scope>NUCLEOTIDE SEQUENCE</scope>
    <source>
        <strain evidence="1">MNA-CCFEE 5262</strain>
    </source>
</reference>
<gene>
    <name evidence="1" type="ORF">QFC20_004023</name>
</gene>
<dbReference type="EMBL" id="JASBWS010000042">
    <property type="protein sequence ID" value="KAJ9106692.1"/>
    <property type="molecule type" value="Genomic_DNA"/>
</dbReference>
<dbReference type="Proteomes" id="UP001230649">
    <property type="component" value="Unassembled WGS sequence"/>
</dbReference>
<sequence length="275" mass="30331">MSMSRKGPHFLRLVFPDLRLHAAWQPASGTSESQAVLTIHDTVPSDTLHSLLASVRFHAGGIQRIKSIHRQQDARIVGGVPGGERYYHLCRYGSVCRSGREGNRRTVQEVLKLLESPTGVPQVDEPQVTVRFVVTFPGVFQVLVNSLAAFLPISAHNLHIRIILVCAGANRSFSDIQAAFTEAVEMYARRWSSIPLARRNIKKKDPKILPMMRLEASTAEGIEVVGTITALPGKKGRMFEADLQGKGSWKGRGKKQTRPLSKVYPAVYADGVKVS</sequence>
<organism evidence="1 2">
    <name type="scientific">Naganishia adeliensis</name>
    <dbReference type="NCBI Taxonomy" id="92952"/>
    <lineage>
        <taxon>Eukaryota</taxon>
        <taxon>Fungi</taxon>
        <taxon>Dikarya</taxon>
        <taxon>Basidiomycota</taxon>
        <taxon>Agaricomycotina</taxon>
        <taxon>Tremellomycetes</taxon>
        <taxon>Filobasidiales</taxon>
        <taxon>Filobasidiaceae</taxon>
        <taxon>Naganishia</taxon>
    </lineage>
</organism>
<comment type="caution">
    <text evidence="1">The sequence shown here is derived from an EMBL/GenBank/DDBJ whole genome shotgun (WGS) entry which is preliminary data.</text>
</comment>
<evidence type="ECO:0000313" key="1">
    <source>
        <dbReference type="EMBL" id="KAJ9106692.1"/>
    </source>
</evidence>
<proteinExistence type="predicted"/>
<keyword evidence="2" id="KW-1185">Reference proteome</keyword>
<accession>A0ACC2W6F7</accession>
<evidence type="ECO:0000313" key="2">
    <source>
        <dbReference type="Proteomes" id="UP001230649"/>
    </source>
</evidence>